<evidence type="ECO:0000313" key="1">
    <source>
        <dbReference type="EMBL" id="CAH1431894.1"/>
    </source>
</evidence>
<evidence type="ECO:0000313" key="2">
    <source>
        <dbReference type="Proteomes" id="UP001157418"/>
    </source>
</evidence>
<dbReference type="EMBL" id="CAKMRJ010003334">
    <property type="protein sequence ID" value="CAH1431894.1"/>
    <property type="molecule type" value="Genomic_DNA"/>
</dbReference>
<dbReference type="AlphaFoldDB" id="A0AAU9N0T6"/>
<accession>A0AAU9N0T6</accession>
<proteinExistence type="predicted"/>
<name>A0AAU9N0T6_9ASTR</name>
<comment type="caution">
    <text evidence="1">The sequence shown here is derived from an EMBL/GenBank/DDBJ whole genome shotgun (WGS) entry which is preliminary data.</text>
</comment>
<keyword evidence="2" id="KW-1185">Reference proteome</keyword>
<gene>
    <name evidence="1" type="ORF">LVIROSA_LOCUS18589</name>
</gene>
<protein>
    <submittedName>
        <fullName evidence="1">Uncharacterized protein</fullName>
    </submittedName>
</protein>
<sequence>MTSWRNGRSGYKVWDVGVSFDFVFRERHIKEVQSIPPSSFALIHRHHGDIDSDGPDDDDRCSSYFTGHQFDFLGFLWFVFGITPTKRGKTEKPQSTPLVLYTPPKIGSPARHFVGGPIDFYSPAQPRLHSDVTRQRRLRFRNNKRAQVHIKAICFKSKD</sequence>
<dbReference type="Proteomes" id="UP001157418">
    <property type="component" value="Unassembled WGS sequence"/>
</dbReference>
<organism evidence="1 2">
    <name type="scientific">Lactuca virosa</name>
    <dbReference type="NCBI Taxonomy" id="75947"/>
    <lineage>
        <taxon>Eukaryota</taxon>
        <taxon>Viridiplantae</taxon>
        <taxon>Streptophyta</taxon>
        <taxon>Embryophyta</taxon>
        <taxon>Tracheophyta</taxon>
        <taxon>Spermatophyta</taxon>
        <taxon>Magnoliopsida</taxon>
        <taxon>eudicotyledons</taxon>
        <taxon>Gunneridae</taxon>
        <taxon>Pentapetalae</taxon>
        <taxon>asterids</taxon>
        <taxon>campanulids</taxon>
        <taxon>Asterales</taxon>
        <taxon>Asteraceae</taxon>
        <taxon>Cichorioideae</taxon>
        <taxon>Cichorieae</taxon>
        <taxon>Lactucinae</taxon>
        <taxon>Lactuca</taxon>
    </lineage>
</organism>
<reference evidence="1 2" key="1">
    <citation type="submission" date="2022-01" db="EMBL/GenBank/DDBJ databases">
        <authorList>
            <person name="Xiong W."/>
            <person name="Schranz E."/>
        </authorList>
    </citation>
    <scope>NUCLEOTIDE SEQUENCE [LARGE SCALE GENOMIC DNA]</scope>
</reference>